<sequence>MFNRALGVGLAATATLAGSLALAPAASASASSARSASSASSASSAWSAPVYIKSAGPGQKGSSYGLAPAGKASGARVVAQKTNSKATHQKWRFRKVGTEWLNFNGKRAFYSVYVFRNESTKKCLSASGSGYDARTATCNASAAGQRWASIPQTINGRKFYKLIPMNTKRRLALADGALRHGSPVKTKEPRSIWQQRWYYRTTP</sequence>
<dbReference type="PROSITE" id="PS50231">
    <property type="entry name" value="RICIN_B_LECTIN"/>
    <property type="match status" value="1"/>
</dbReference>
<gene>
    <name evidence="2" type="ORF">D5H75_33240</name>
</gene>
<name>A0A3A4A8C4_9ACTN</name>
<dbReference type="Proteomes" id="UP000265768">
    <property type="component" value="Unassembled WGS sequence"/>
</dbReference>
<comment type="caution">
    <text evidence="2">The sequence shown here is derived from an EMBL/GenBank/DDBJ whole genome shotgun (WGS) entry which is preliminary data.</text>
</comment>
<keyword evidence="3" id="KW-1185">Reference proteome</keyword>
<evidence type="ECO:0000313" key="2">
    <source>
        <dbReference type="EMBL" id="RJL23237.1"/>
    </source>
</evidence>
<dbReference type="SUPFAM" id="SSF50370">
    <property type="entry name" value="Ricin B-like lectins"/>
    <property type="match status" value="1"/>
</dbReference>
<dbReference type="AlphaFoldDB" id="A0A3A4A8C4"/>
<organism evidence="2 3">
    <name type="scientific">Bailinhaonella thermotolerans</name>
    <dbReference type="NCBI Taxonomy" id="1070861"/>
    <lineage>
        <taxon>Bacteria</taxon>
        <taxon>Bacillati</taxon>
        <taxon>Actinomycetota</taxon>
        <taxon>Actinomycetes</taxon>
        <taxon>Streptosporangiales</taxon>
        <taxon>Streptosporangiaceae</taxon>
        <taxon>Bailinhaonella</taxon>
    </lineage>
</organism>
<feature type="chain" id="PRO_5017242891" evidence="1">
    <location>
        <begin position="31"/>
        <end position="203"/>
    </location>
</feature>
<proteinExistence type="predicted"/>
<dbReference type="InterPro" id="IPR035992">
    <property type="entry name" value="Ricin_B-like_lectins"/>
</dbReference>
<dbReference type="RefSeq" id="WP_119930549.1">
    <property type="nucleotide sequence ID" value="NZ_QZEY01000019.1"/>
</dbReference>
<feature type="signal peptide" evidence="1">
    <location>
        <begin position="1"/>
        <end position="30"/>
    </location>
</feature>
<protein>
    <submittedName>
        <fullName evidence="2">Uncharacterized protein</fullName>
    </submittedName>
</protein>
<dbReference type="CDD" id="cd00161">
    <property type="entry name" value="beta-trefoil_Ricin-like"/>
    <property type="match status" value="1"/>
</dbReference>
<reference evidence="2 3" key="1">
    <citation type="submission" date="2018-09" db="EMBL/GenBank/DDBJ databases">
        <title>YIM 75507 draft genome.</title>
        <authorList>
            <person name="Tang S."/>
            <person name="Feng Y."/>
        </authorList>
    </citation>
    <scope>NUCLEOTIDE SEQUENCE [LARGE SCALE GENOMIC DNA]</scope>
    <source>
        <strain evidence="2 3">YIM 75507</strain>
    </source>
</reference>
<accession>A0A3A4A8C4</accession>
<evidence type="ECO:0000256" key="1">
    <source>
        <dbReference type="SAM" id="SignalP"/>
    </source>
</evidence>
<keyword evidence="1" id="KW-0732">Signal</keyword>
<evidence type="ECO:0000313" key="3">
    <source>
        <dbReference type="Proteomes" id="UP000265768"/>
    </source>
</evidence>
<dbReference type="EMBL" id="QZEY01000019">
    <property type="protein sequence ID" value="RJL23237.1"/>
    <property type="molecule type" value="Genomic_DNA"/>
</dbReference>
<dbReference type="Gene3D" id="2.80.10.50">
    <property type="match status" value="1"/>
</dbReference>